<accession>A0A5J4N715</accession>
<dbReference type="SUPFAM" id="SSF48366">
    <property type="entry name" value="Ras GEF"/>
    <property type="match status" value="1"/>
</dbReference>
<gene>
    <name evidence="1" type="ORF">DEA37_0013891</name>
</gene>
<dbReference type="Gene3D" id="1.10.840.10">
    <property type="entry name" value="Ras guanine-nucleotide exchange factors catalytic domain"/>
    <property type="match status" value="1"/>
</dbReference>
<feature type="non-terminal residue" evidence="1">
    <location>
        <position position="267"/>
    </location>
</feature>
<evidence type="ECO:0000313" key="2">
    <source>
        <dbReference type="Proteomes" id="UP000324629"/>
    </source>
</evidence>
<dbReference type="InterPro" id="IPR036964">
    <property type="entry name" value="RASGEF_cat_dom_sf"/>
</dbReference>
<reference evidence="1 2" key="1">
    <citation type="journal article" date="2019" name="Gigascience">
        <title>Whole-genome sequence of the oriental lung fluke Paragonimus westermani.</title>
        <authorList>
            <person name="Oey H."/>
            <person name="Zakrzewski M."/>
            <person name="Narain K."/>
            <person name="Devi K.R."/>
            <person name="Agatsuma T."/>
            <person name="Nawaratna S."/>
            <person name="Gobert G.N."/>
            <person name="Jones M.K."/>
            <person name="Ragan M.A."/>
            <person name="McManus D.P."/>
            <person name="Krause L."/>
        </authorList>
    </citation>
    <scope>NUCLEOTIDE SEQUENCE [LARGE SCALE GENOMIC DNA]</scope>
    <source>
        <strain evidence="1 2">IND2009</strain>
    </source>
</reference>
<proteinExistence type="predicted"/>
<dbReference type="AlphaFoldDB" id="A0A5J4N715"/>
<dbReference type="InterPro" id="IPR023578">
    <property type="entry name" value="Ras_GEF_dom_sf"/>
</dbReference>
<evidence type="ECO:0000313" key="1">
    <source>
        <dbReference type="EMBL" id="KAA3671263.1"/>
    </source>
</evidence>
<organism evidence="1 2">
    <name type="scientific">Paragonimus westermani</name>
    <dbReference type="NCBI Taxonomy" id="34504"/>
    <lineage>
        <taxon>Eukaryota</taxon>
        <taxon>Metazoa</taxon>
        <taxon>Spiralia</taxon>
        <taxon>Lophotrochozoa</taxon>
        <taxon>Platyhelminthes</taxon>
        <taxon>Trematoda</taxon>
        <taxon>Digenea</taxon>
        <taxon>Plagiorchiida</taxon>
        <taxon>Troglotremata</taxon>
        <taxon>Troglotrematidae</taxon>
        <taxon>Paragonimus</taxon>
    </lineage>
</organism>
<comment type="caution">
    <text evidence="1">The sequence shown here is derived from an EMBL/GenBank/DDBJ whole genome shotgun (WGS) entry which is preliminary data.</text>
</comment>
<dbReference type="Proteomes" id="UP000324629">
    <property type="component" value="Unassembled WGS sequence"/>
</dbReference>
<dbReference type="GO" id="GO:0005085">
    <property type="term" value="F:guanyl-nucleotide exchange factor activity"/>
    <property type="evidence" value="ECO:0007669"/>
    <property type="project" value="InterPro"/>
</dbReference>
<protein>
    <recommendedName>
        <fullName evidence="3">Ras-GEF domain-containing protein</fullName>
    </recommendedName>
</protein>
<dbReference type="EMBL" id="QNGE01006848">
    <property type="protein sequence ID" value="KAA3671263.1"/>
    <property type="molecule type" value="Genomic_DNA"/>
</dbReference>
<keyword evidence="2" id="KW-1185">Reference proteome</keyword>
<evidence type="ECO:0008006" key="3">
    <source>
        <dbReference type="Google" id="ProtNLM"/>
    </source>
</evidence>
<name>A0A5J4N715_9TREM</name>
<dbReference type="GO" id="GO:0007264">
    <property type="term" value="P:small GTPase-mediated signal transduction"/>
    <property type="evidence" value="ECO:0007669"/>
    <property type="project" value="InterPro"/>
</dbReference>
<sequence length="267" mass="29374">MPVPCILLASEPLVSPLVTSYFNAFICLGLYLSDLTYTNVAHPRVGGKPTAIWFSKINAIIDTIAFFQKSEYPFTLDGTINAYLCSQRYIEELQKFLEEENYQASLHSEPPAQIPYEPQLPKCSSLVPNDSTNEIKDLSNGTFRDTQGFSLGTNATCPNDVNERVNRVDDARSVSSSKAMSNLKSTCHLDVNDICLSALPPCTFTSTLESKKTHKTNEVHNYSSLAIQSDISVDCKLSVSRTSCNIPISNASSSHTKLCSNPLSRSQ</sequence>